<keyword evidence="2" id="KW-1185">Reference proteome</keyword>
<protein>
    <submittedName>
        <fullName evidence="1">Uncharacterized protein</fullName>
    </submittedName>
</protein>
<evidence type="ECO:0000313" key="1">
    <source>
        <dbReference type="EMBL" id="KAK7863965.1"/>
    </source>
</evidence>
<dbReference type="EMBL" id="JAZDUA010000214">
    <property type="protein sequence ID" value="KAK7863965.1"/>
    <property type="molecule type" value="Genomic_DNA"/>
</dbReference>
<organism evidence="1 2">
    <name type="scientific">Gryllus longicercus</name>
    <dbReference type="NCBI Taxonomy" id="2509291"/>
    <lineage>
        <taxon>Eukaryota</taxon>
        <taxon>Metazoa</taxon>
        <taxon>Ecdysozoa</taxon>
        <taxon>Arthropoda</taxon>
        <taxon>Hexapoda</taxon>
        <taxon>Insecta</taxon>
        <taxon>Pterygota</taxon>
        <taxon>Neoptera</taxon>
        <taxon>Polyneoptera</taxon>
        <taxon>Orthoptera</taxon>
        <taxon>Ensifera</taxon>
        <taxon>Gryllidea</taxon>
        <taxon>Grylloidea</taxon>
        <taxon>Gryllidae</taxon>
        <taxon>Gryllinae</taxon>
        <taxon>Gryllus</taxon>
    </lineage>
</organism>
<name>A0AAN9VFL3_9ORTH</name>
<reference evidence="1 2" key="1">
    <citation type="submission" date="2024-03" db="EMBL/GenBank/DDBJ databases">
        <title>The genome assembly and annotation of the cricket Gryllus longicercus Weissman &amp; Gray.</title>
        <authorList>
            <person name="Szrajer S."/>
            <person name="Gray D."/>
            <person name="Ylla G."/>
        </authorList>
    </citation>
    <scope>NUCLEOTIDE SEQUENCE [LARGE SCALE GENOMIC DNA]</scope>
    <source>
        <strain evidence="1">DAG 2021-001</strain>
        <tissue evidence="1">Whole body minus gut</tissue>
    </source>
</reference>
<gene>
    <name evidence="1" type="ORF">R5R35_000080</name>
</gene>
<evidence type="ECO:0000313" key="2">
    <source>
        <dbReference type="Proteomes" id="UP001378592"/>
    </source>
</evidence>
<sequence length="168" mass="18414">MKPNERQKSVGAQCGLCGGLVGVGRSRRRRRRRRGGDAKVLPAAPQCVDRECARACVPAGACGRVECLRRACRSPFALTTSCLPPPQPTTQPTSVLSWKRVDPGDHKRLTGAEKSSRTANETQVEIRPFLMPKEKTRLLPCGWSTVLNRAFSFGPCLVTDEILFVVVL</sequence>
<dbReference type="AlphaFoldDB" id="A0AAN9VFL3"/>
<dbReference type="Proteomes" id="UP001378592">
    <property type="component" value="Unassembled WGS sequence"/>
</dbReference>
<accession>A0AAN9VFL3</accession>
<comment type="caution">
    <text evidence="1">The sequence shown here is derived from an EMBL/GenBank/DDBJ whole genome shotgun (WGS) entry which is preliminary data.</text>
</comment>
<proteinExistence type="predicted"/>